<dbReference type="InterPro" id="IPR035412">
    <property type="entry name" value="Terminase_L_N"/>
</dbReference>
<dbReference type="Gene3D" id="3.30.420.280">
    <property type="match status" value="1"/>
</dbReference>
<protein>
    <submittedName>
        <fullName evidence="3">Large terminase</fullName>
    </submittedName>
</protein>
<dbReference type="InterPro" id="IPR027417">
    <property type="entry name" value="P-loop_NTPase"/>
</dbReference>
<reference evidence="3" key="1">
    <citation type="journal article" date="2021" name="Proc. Natl. Acad. Sci. U.S.A.">
        <title>A Catalog of Tens of Thousands of Viruses from Human Metagenomes Reveals Hidden Associations with Chronic Diseases.</title>
        <authorList>
            <person name="Tisza M.J."/>
            <person name="Buck C.B."/>
        </authorList>
    </citation>
    <scope>NUCLEOTIDE SEQUENCE</scope>
    <source>
        <strain evidence="3">Ctqw35</strain>
    </source>
</reference>
<proteinExistence type="predicted"/>
<dbReference type="Pfam" id="PF17288">
    <property type="entry name" value="Terminase_3C"/>
    <property type="match status" value="1"/>
</dbReference>
<dbReference type="InterPro" id="IPR052380">
    <property type="entry name" value="Viral_DNA_packaging_terminase"/>
</dbReference>
<dbReference type="NCBIfam" id="TIGR01547">
    <property type="entry name" value="phage_term_2"/>
    <property type="match status" value="1"/>
</dbReference>
<evidence type="ECO:0000313" key="3">
    <source>
        <dbReference type="EMBL" id="DAD75409.1"/>
    </source>
</evidence>
<feature type="domain" description="Phage terminase large subunit N-terminal" evidence="1">
    <location>
        <begin position="24"/>
        <end position="228"/>
    </location>
</feature>
<evidence type="ECO:0000259" key="2">
    <source>
        <dbReference type="Pfam" id="PF17288"/>
    </source>
</evidence>
<feature type="domain" description="Phage terminase large subunit C-terminal" evidence="2">
    <location>
        <begin position="265"/>
        <end position="406"/>
    </location>
</feature>
<organism evidence="3">
    <name type="scientific">Siphoviridae sp. ctqw35</name>
    <dbReference type="NCBI Taxonomy" id="2826471"/>
    <lineage>
        <taxon>Viruses</taxon>
        <taxon>Duplodnaviria</taxon>
        <taxon>Heunggongvirae</taxon>
        <taxon>Uroviricota</taxon>
        <taxon>Caudoviricetes</taxon>
    </lineage>
</organism>
<dbReference type="Pfam" id="PF04466">
    <property type="entry name" value="Terminase_3"/>
    <property type="match status" value="1"/>
</dbReference>
<dbReference type="PANTHER" id="PTHR39184:SF1">
    <property type="entry name" value="PBSX PHAGE TERMINASE LARGE SUBUNIT"/>
    <property type="match status" value="1"/>
</dbReference>
<evidence type="ECO:0000259" key="1">
    <source>
        <dbReference type="Pfam" id="PF04466"/>
    </source>
</evidence>
<dbReference type="InterPro" id="IPR006437">
    <property type="entry name" value="Phage_terminase_lsu"/>
</dbReference>
<dbReference type="Gene3D" id="3.40.50.300">
    <property type="entry name" value="P-loop containing nucleotide triphosphate hydrolases"/>
    <property type="match status" value="1"/>
</dbReference>
<accession>A0A8S5LZB8</accession>
<dbReference type="EMBL" id="BK014782">
    <property type="protein sequence ID" value="DAD75409.1"/>
    <property type="molecule type" value="Genomic_DNA"/>
</dbReference>
<sequence length="456" mass="53746">MIKVSIRDIIAPHFWNTFNSKKINQVYKGGRSSTKSSMISIKIVYNCLNNDNCSAVVLRKHQNQLRKSVYKEIKRACKRLGLQEGIDYEAGLSPMEIRFNNGNTIYFSGGEDYETVKGMIDENKLIKMIWFEELTGWDNPEDIEQIKATFLRGNDDWFITFYSFNPPKNKFDWVNKWVDEKSKSKRYLVHQSDYRTVPKAWLGQMAIEEAEELEQNDEKRYRWIYLGEVIGLEGLIYNPDLIEYVDEDYLEKNKVKILYIDFAIDSGHQTSATTCGAYGYGTDGYWYLLDTYYYSPHEKPNKKAPSELSRDIFNFELAINKKFKAGTDKETIDSAEGALRNQYFKDYGRRLHPVDKGTNKEQLIDYSQDFLAKKKFRVLNNNNNQIFKKENENYMWLKDSVEKGKPIPDKTEKAFLSSEKYYNTYTQDYAYSYADHTQDQFQYWIKDNLQKLGLKQ</sequence>
<name>A0A8S5LZB8_9CAUD</name>
<dbReference type="InterPro" id="IPR035413">
    <property type="entry name" value="Terminase_L_C"/>
</dbReference>
<dbReference type="PANTHER" id="PTHR39184">
    <property type="match status" value="1"/>
</dbReference>